<reference evidence="1" key="2">
    <citation type="journal article" date="2022" name="Sci. Total Environ.">
        <title>Prevalence, transmission, and molecular epidemiology of tet(X)-positive bacteria among humans, animals, and environmental niches in China: An epidemiological, and genomic-based study.</title>
        <authorList>
            <person name="Dong N."/>
            <person name="Zeng Y."/>
            <person name="Cai C."/>
            <person name="Sun C."/>
            <person name="Lu J."/>
            <person name="Liu C."/>
            <person name="Zhou H."/>
            <person name="Sun Q."/>
            <person name="Shu L."/>
            <person name="Wang H."/>
            <person name="Wang Y."/>
            <person name="Wang S."/>
            <person name="Wu C."/>
            <person name="Chan E.W."/>
            <person name="Chen G."/>
            <person name="Shen Z."/>
            <person name="Chen S."/>
            <person name="Zhang R."/>
        </authorList>
    </citation>
    <scope>NUCLEOTIDE SEQUENCE</scope>
    <source>
        <strain evidence="1">R655-4</strain>
    </source>
</reference>
<comment type="caution">
    <text evidence="1">The sequence shown here is derived from an EMBL/GenBank/DDBJ whole genome shotgun (WGS) entry which is preliminary data.</text>
</comment>
<sequence length="101" mass="11703">MTEISKQILKDFGREYFPDTIKIRLPKELKEWYGANYPFDFDVSRILIGVPDEQFGSTGVFSIYFKDENLEPFMFHDGGAEGRTPNLKIIKKNGKYTIGDE</sequence>
<organism evidence="1 2">
    <name type="scientific">Empedobacter brevis</name>
    <dbReference type="NCBI Taxonomy" id="247"/>
    <lineage>
        <taxon>Bacteria</taxon>
        <taxon>Pseudomonadati</taxon>
        <taxon>Bacteroidota</taxon>
        <taxon>Flavobacteriia</taxon>
        <taxon>Flavobacteriales</taxon>
        <taxon>Weeksellaceae</taxon>
        <taxon>Empedobacter</taxon>
    </lineage>
</organism>
<evidence type="ECO:0000313" key="1">
    <source>
        <dbReference type="EMBL" id="MDM1073938.1"/>
    </source>
</evidence>
<dbReference type="EMBL" id="JACAGJ010000010">
    <property type="protein sequence ID" value="MDM1073938.1"/>
    <property type="molecule type" value="Genomic_DNA"/>
</dbReference>
<reference evidence="1" key="1">
    <citation type="submission" date="2020-06" db="EMBL/GenBank/DDBJ databases">
        <authorList>
            <person name="Dong N."/>
        </authorList>
    </citation>
    <scope>NUCLEOTIDE SEQUENCE</scope>
    <source>
        <strain evidence="1">R655-4</strain>
    </source>
</reference>
<gene>
    <name evidence="1" type="ORF">HX001_15740</name>
</gene>
<dbReference type="Proteomes" id="UP001170959">
    <property type="component" value="Unassembled WGS sequence"/>
</dbReference>
<name>A0AAJ1QH58_9FLAO</name>
<accession>A0AAJ1QH58</accession>
<protein>
    <submittedName>
        <fullName evidence="1">Uncharacterized protein</fullName>
    </submittedName>
</protein>
<dbReference type="AlphaFoldDB" id="A0AAJ1QH58"/>
<proteinExistence type="predicted"/>
<evidence type="ECO:0000313" key="2">
    <source>
        <dbReference type="Proteomes" id="UP001170959"/>
    </source>
</evidence>